<dbReference type="Pfam" id="PF00005">
    <property type="entry name" value="ABC_tran"/>
    <property type="match status" value="2"/>
</dbReference>
<dbReference type="Gene3D" id="3.40.50.300">
    <property type="entry name" value="P-loop containing nucleotide triphosphate hydrolases"/>
    <property type="match status" value="2"/>
</dbReference>
<comment type="similarity">
    <text evidence="2">Belongs to the ABC transporter superfamily.</text>
</comment>
<dbReference type="EMBL" id="JAJIAO010000002">
    <property type="protein sequence ID" value="MCK8624414.1"/>
    <property type="molecule type" value="Genomic_DNA"/>
</dbReference>
<dbReference type="PANTHER" id="PTHR43553">
    <property type="entry name" value="HEAVY METAL TRANSPORTER"/>
    <property type="match status" value="1"/>
</dbReference>
<dbReference type="InterPro" id="IPR003439">
    <property type="entry name" value="ABC_transporter-like_ATP-bd"/>
</dbReference>
<feature type="domain" description="ABC transporter" evidence="9">
    <location>
        <begin position="248"/>
        <end position="464"/>
    </location>
</feature>
<evidence type="ECO:0000256" key="5">
    <source>
        <dbReference type="ARBA" id="ARBA00022741"/>
    </source>
</evidence>
<dbReference type="InterPro" id="IPR027417">
    <property type="entry name" value="P-loop_NTPase"/>
</dbReference>
<evidence type="ECO:0000256" key="8">
    <source>
        <dbReference type="ARBA" id="ARBA00023136"/>
    </source>
</evidence>
<comment type="subcellular location">
    <subcellularLocation>
        <location evidence="1">Cell membrane</location>
        <topology evidence="1">Peripheral membrane protein</topology>
    </subcellularLocation>
</comment>
<dbReference type="RefSeq" id="WP_220728360.1">
    <property type="nucleotide sequence ID" value="NZ_BPLM01000010.1"/>
</dbReference>
<dbReference type="Proteomes" id="UP001522905">
    <property type="component" value="Unassembled WGS sequence"/>
</dbReference>
<dbReference type="PROSITE" id="PS00211">
    <property type="entry name" value="ABC_TRANSPORTER_1"/>
    <property type="match status" value="1"/>
</dbReference>
<dbReference type="InterPro" id="IPR003593">
    <property type="entry name" value="AAA+_ATPase"/>
</dbReference>
<keyword evidence="5" id="KW-0547">Nucleotide-binding</keyword>
<keyword evidence="6 10" id="KW-0067">ATP-binding</keyword>
<sequence length="464" mass="53045">MLQIKNLNYQINKNWILKNVNLKFPKNSISIIQGPSGCGKSTLLKCIAKLYPKHSNGKISGNIMLNNLQNFNNLSVNDFCKEISIMFQNPNYQFAMSTVEEELIFTLENLQIEPNLIDTKIINALKFCNIESLKKRKINTLSGGEKQKVSLAIIYAMNSNIILLDEPFVNVDINSQKFIIHKLNELKETKTIIIVDHNATKYSHVADYYYKFDEKNLNFKITELNQSELNKVSNFNIKRNNQNKNDLITLDNFQLSSGTKNLLNIKHFSFKNGITLLTGDNGTGKSSLFKAIIKRQKYIGEVLINQVSINKIRSKKFYKTIGLIFQQSDTQFIKITVKEEIELSSKQTKNGFYSDRQIQTMLVKAGLDGILNRVIYTLSEGQKKKVQIISMLIMSNPILLLDEPFNGLDDTSFNQVVDILTYAKNHFNQNMIIISHQTKGLEKLVDQQVQLTNHKLIEIGSDSN</sequence>
<dbReference type="PROSITE" id="PS50893">
    <property type="entry name" value="ABC_TRANSPORTER_2"/>
    <property type="match status" value="2"/>
</dbReference>
<evidence type="ECO:0000313" key="10">
    <source>
        <dbReference type="EMBL" id="MCK8624414.1"/>
    </source>
</evidence>
<evidence type="ECO:0000256" key="1">
    <source>
        <dbReference type="ARBA" id="ARBA00004202"/>
    </source>
</evidence>
<keyword evidence="3" id="KW-0813">Transport</keyword>
<reference evidence="10 11" key="1">
    <citation type="submission" date="2021-11" db="EMBL/GenBank/DDBJ databases">
        <title>Comparative genomics of bee honey and flower isolates.</title>
        <authorList>
            <person name="Bechtner J.D."/>
            <person name="Gallus M.K."/>
            <person name="Ehrmann M."/>
        </authorList>
    </citation>
    <scope>NUCLEOTIDE SEQUENCE [LARGE SCALE GENOMIC DNA]</scope>
    <source>
        <strain evidence="10 11">M161</strain>
    </source>
</reference>
<feature type="domain" description="ABC transporter" evidence="9">
    <location>
        <begin position="2"/>
        <end position="239"/>
    </location>
</feature>
<organism evidence="10 11">
    <name type="scientific">Apilactobacillus xinyiensis</name>
    <dbReference type="NCBI Taxonomy" id="2841032"/>
    <lineage>
        <taxon>Bacteria</taxon>
        <taxon>Bacillati</taxon>
        <taxon>Bacillota</taxon>
        <taxon>Bacilli</taxon>
        <taxon>Lactobacillales</taxon>
        <taxon>Lactobacillaceae</taxon>
        <taxon>Apilactobacillus</taxon>
    </lineage>
</organism>
<dbReference type="InterPro" id="IPR017871">
    <property type="entry name" value="ABC_transporter-like_CS"/>
</dbReference>
<evidence type="ECO:0000256" key="7">
    <source>
        <dbReference type="ARBA" id="ARBA00022967"/>
    </source>
</evidence>
<protein>
    <submittedName>
        <fullName evidence="10">Energy-coupling factor ABC transporter ATP-binding protein</fullName>
    </submittedName>
</protein>
<accession>A0ABT0I1A8</accession>
<dbReference type="SMART" id="SM00382">
    <property type="entry name" value="AAA"/>
    <property type="match status" value="2"/>
</dbReference>
<evidence type="ECO:0000256" key="4">
    <source>
        <dbReference type="ARBA" id="ARBA00022475"/>
    </source>
</evidence>
<dbReference type="SUPFAM" id="SSF52540">
    <property type="entry name" value="P-loop containing nucleoside triphosphate hydrolases"/>
    <property type="match status" value="2"/>
</dbReference>
<dbReference type="InterPro" id="IPR015856">
    <property type="entry name" value="ABC_transpr_CbiO/EcfA_su"/>
</dbReference>
<dbReference type="PANTHER" id="PTHR43553:SF27">
    <property type="entry name" value="ENERGY-COUPLING FACTOR TRANSPORTER ATP-BINDING PROTEIN ECFA2"/>
    <property type="match status" value="1"/>
</dbReference>
<name>A0ABT0I1A8_9LACO</name>
<keyword evidence="4" id="KW-1003">Cell membrane</keyword>
<evidence type="ECO:0000256" key="2">
    <source>
        <dbReference type="ARBA" id="ARBA00005417"/>
    </source>
</evidence>
<evidence type="ECO:0000256" key="3">
    <source>
        <dbReference type="ARBA" id="ARBA00022448"/>
    </source>
</evidence>
<dbReference type="CDD" id="cd03225">
    <property type="entry name" value="ABC_cobalt_CbiO_domain1"/>
    <property type="match status" value="2"/>
</dbReference>
<proteinExistence type="inferred from homology"/>
<dbReference type="InterPro" id="IPR050095">
    <property type="entry name" value="ECF_ABC_transporter_ATP-bd"/>
</dbReference>
<keyword evidence="11" id="KW-1185">Reference proteome</keyword>
<comment type="caution">
    <text evidence="10">The sequence shown here is derived from an EMBL/GenBank/DDBJ whole genome shotgun (WGS) entry which is preliminary data.</text>
</comment>
<dbReference type="GO" id="GO:0005524">
    <property type="term" value="F:ATP binding"/>
    <property type="evidence" value="ECO:0007669"/>
    <property type="project" value="UniProtKB-KW"/>
</dbReference>
<keyword evidence="8" id="KW-0472">Membrane</keyword>
<evidence type="ECO:0000259" key="9">
    <source>
        <dbReference type="PROSITE" id="PS50893"/>
    </source>
</evidence>
<evidence type="ECO:0000256" key="6">
    <source>
        <dbReference type="ARBA" id="ARBA00022840"/>
    </source>
</evidence>
<gene>
    <name evidence="10" type="ORF">LNP07_02690</name>
</gene>
<evidence type="ECO:0000313" key="11">
    <source>
        <dbReference type="Proteomes" id="UP001522905"/>
    </source>
</evidence>
<keyword evidence="7" id="KW-1278">Translocase</keyword>